<reference evidence="2 3" key="1">
    <citation type="journal article" date="2016" name="Genome Announc.">
        <title>Draft Genome Sequence of Criibacterium bergeronii gen. nov., sp. nov., Strain CCRI-22567T, Isolated from a Vaginal Sample from a Woman with Bacterial Vaginosis.</title>
        <authorList>
            <person name="Maheux A.F."/>
            <person name="Berube E."/>
            <person name="Boudreau D.K."/>
            <person name="Raymond F."/>
            <person name="Corbeil J."/>
            <person name="Roy P.H."/>
            <person name="Boissinot M."/>
            <person name="Omar R.F."/>
        </authorList>
    </citation>
    <scope>NUCLEOTIDE SEQUENCE [LARGE SCALE GENOMIC DNA]</scope>
    <source>
        <strain evidence="2 3">CCRI-22567</strain>
    </source>
</reference>
<accession>A0A371INS2</accession>
<feature type="coiled-coil region" evidence="1">
    <location>
        <begin position="147"/>
        <end position="176"/>
    </location>
</feature>
<evidence type="ECO:0000256" key="1">
    <source>
        <dbReference type="SAM" id="Coils"/>
    </source>
</evidence>
<dbReference type="EMBL" id="MBEW02000002">
    <property type="protein sequence ID" value="RDY22133.1"/>
    <property type="molecule type" value="Genomic_DNA"/>
</dbReference>
<proteinExistence type="predicted"/>
<protein>
    <submittedName>
        <fullName evidence="2">Uncharacterized protein</fullName>
    </submittedName>
</protein>
<dbReference type="AlphaFoldDB" id="A0A371INS2"/>
<name>A0A371INS2_9FIRM</name>
<evidence type="ECO:0000313" key="2">
    <source>
        <dbReference type="EMBL" id="RDY22133.1"/>
    </source>
</evidence>
<evidence type="ECO:0000313" key="3">
    <source>
        <dbReference type="Proteomes" id="UP000093352"/>
    </source>
</evidence>
<gene>
    <name evidence="2" type="ORF">BBG48_001955</name>
</gene>
<sequence>MINSIGSITYTNQIQTSKINGKQELFTQLKEKYSCLRNGYCKVSASYIKKCENDPQKRLELEKTLSFLEQNQKNELKWADARGVRIDSSWTEIDADGNCTGAISTTRCSDKKFVNSFNTETGARSATSYPVGIDKSDSLSDKLITWNKKYLKDLEKMKLERKIEQRREESRRLDLRQEQIRMQQNFLNSNIFKI</sequence>
<comment type="caution">
    <text evidence="2">The sequence shown here is derived from an EMBL/GenBank/DDBJ whole genome shotgun (WGS) entry which is preliminary data.</text>
</comment>
<dbReference type="RefSeq" id="WP_068914239.1">
    <property type="nucleotide sequence ID" value="NZ_MBEW02000002.1"/>
</dbReference>
<organism evidence="2 3">
    <name type="scientific">Criibacterium bergeronii</name>
    <dbReference type="NCBI Taxonomy" id="1871336"/>
    <lineage>
        <taxon>Bacteria</taxon>
        <taxon>Bacillati</taxon>
        <taxon>Bacillota</taxon>
        <taxon>Clostridia</taxon>
        <taxon>Peptostreptococcales</taxon>
        <taxon>Filifactoraceae</taxon>
        <taxon>Criibacterium</taxon>
    </lineage>
</organism>
<keyword evidence="1" id="KW-0175">Coiled coil</keyword>
<keyword evidence="3" id="KW-1185">Reference proteome</keyword>
<dbReference type="Proteomes" id="UP000093352">
    <property type="component" value="Unassembled WGS sequence"/>
</dbReference>